<gene>
    <name evidence="23" type="ORF">SAMN02745114_00249</name>
</gene>
<dbReference type="STRING" id="290054.SAMN02745114_00249"/>
<accession>A0A1T4K200</accession>
<comment type="subcellular location">
    <subcellularLocation>
        <location evidence="3">Cytoplasm</location>
    </subcellularLocation>
</comment>
<evidence type="ECO:0000256" key="16">
    <source>
        <dbReference type="ARBA" id="ARBA00031175"/>
    </source>
</evidence>
<keyword evidence="12" id="KW-0584">Phenylalanine biosynthesis</keyword>
<dbReference type="PROSITE" id="PS51171">
    <property type="entry name" value="PREPHENATE_DEHYDR_3"/>
    <property type="match status" value="1"/>
</dbReference>
<dbReference type="InterPro" id="IPR001086">
    <property type="entry name" value="Preph_deHydtase"/>
</dbReference>
<feature type="domain" description="Prephenate dehydratase" evidence="21">
    <location>
        <begin position="110"/>
        <end position="285"/>
    </location>
</feature>
<dbReference type="EMBL" id="FUWW01000002">
    <property type="protein sequence ID" value="SJZ36480.1"/>
    <property type="molecule type" value="Genomic_DNA"/>
</dbReference>
<keyword evidence="11" id="KW-0057">Aromatic amino acid biosynthesis</keyword>
<evidence type="ECO:0000256" key="9">
    <source>
        <dbReference type="ARBA" id="ARBA00022490"/>
    </source>
</evidence>
<comment type="catalytic activity">
    <reaction evidence="1">
        <text>chorismate = prephenate</text>
        <dbReference type="Rhea" id="RHEA:13897"/>
        <dbReference type="ChEBI" id="CHEBI:29748"/>
        <dbReference type="ChEBI" id="CHEBI:29934"/>
        <dbReference type="EC" id="5.4.99.5"/>
    </reaction>
</comment>
<dbReference type="GO" id="GO:0005737">
    <property type="term" value="C:cytoplasm"/>
    <property type="evidence" value="ECO:0007669"/>
    <property type="project" value="UniProtKB-SubCell"/>
</dbReference>
<evidence type="ECO:0000256" key="10">
    <source>
        <dbReference type="ARBA" id="ARBA00022605"/>
    </source>
</evidence>
<dbReference type="SUPFAM" id="SSF53850">
    <property type="entry name" value="Periplasmic binding protein-like II"/>
    <property type="match status" value="1"/>
</dbReference>
<evidence type="ECO:0000256" key="14">
    <source>
        <dbReference type="ARBA" id="ARBA00023239"/>
    </source>
</evidence>
<keyword evidence="15" id="KW-0511">Multifunctional enzyme</keyword>
<keyword evidence="10" id="KW-0028">Amino-acid biosynthesis</keyword>
<dbReference type="CDD" id="cd13631">
    <property type="entry name" value="PBP2_Ct-PDT_like"/>
    <property type="match status" value="1"/>
</dbReference>
<dbReference type="Gene3D" id="3.30.70.260">
    <property type="match status" value="1"/>
</dbReference>
<dbReference type="InterPro" id="IPR018528">
    <property type="entry name" value="Preph_deHydtase_CS"/>
</dbReference>
<evidence type="ECO:0000256" key="2">
    <source>
        <dbReference type="ARBA" id="ARBA00002364"/>
    </source>
</evidence>
<dbReference type="SMART" id="SM00830">
    <property type="entry name" value="CM_2"/>
    <property type="match status" value="1"/>
</dbReference>
<name>A0A1T4K200_9FIRM</name>
<evidence type="ECO:0000259" key="20">
    <source>
        <dbReference type="PROSITE" id="PS51168"/>
    </source>
</evidence>
<keyword evidence="24" id="KW-1185">Reference proteome</keyword>
<dbReference type="GO" id="GO:0004664">
    <property type="term" value="F:prephenate dehydratase activity"/>
    <property type="evidence" value="ECO:0007669"/>
    <property type="project" value="UniProtKB-EC"/>
</dbReference>
<dbReference type="SUPFAM" id="SSF48600">
    <property type="entry name" value="Chorismate mutase II"/>
    <property type="match status" value="1"/>
</dbReference>
<dbReference type="PANTHER" id="PTHR21022:SF19">
    <property type="entry name" value="PREPHENATE DEHYDRATASE-RELATED"/>
    <property type="match status" value="1"/>
</dbReference>
<dbReference type="GO" id="GO:0046417">
    <property type="term" value="P:chorismate metabolic process"/>
    <property type="evidence" value="ECO:0007669"/>
    <property type="project" value="InterPro"/>
</dbReference>
<dbReference type="CDD" id="cd04905">
    <property type="entry name" value="ACT_CM-PDT"/>
    <property type="match status" value="1"/>
</dbReference>
<dbReference type="PIRSF" id="PIRSF001500">
    <property type="entry name" value="Chor_mut_pdt_Ppr"/>
    <property type="match status" value="1"/>
</dbReference>
<dbReference type="EC" id="4.2.1.51" evidence="6"/>
<dbReference type="UniPathway" id="UPA00121">
    <property type="reaction ID" value="UER00345"/>
</dbReference>
<dbReference type="GO" id="GO:0009094">
    <property type="term" value="P:L-phenylalanine biosynthetic process"/>
    <property type="evidence" value="ECO:0007669"/>
    <property type="project" value="UniProtKB-UniPathway"/>
</dbReference>
<dbReference type="PROSITE" id="PS51168">
    <property type="entry name" value="CHORISMATE_MUT_2"/>
    <property type="match status" value="1"/>
</dbReference>
<evidence type="ECO:0000256" key="11">
    <source>
        <dbReference type="ARBA" id="ARBA00023141"/>
    </source>
</evidence>
<dbReference type="OrthoDB" id="9802281at2"/>
<evidence type="ECO:0000256" key="6">
    <source>
        <dbReference type="ARBA" id="ARBA00013147"/>
    </source>
</evidence>
<evidence type="ECO:0000313" key="23">
    <source>
        <dbReference type="EMBL" id="SJZ36480.1"/>
    </source>
</evidence>
<evidence type="ECO:0000256" key="3">
    <source>
        <dbReference type="ARBA" id="ARBA00004496"/>
    </source>
</evidence>
<evidence type="ECO:0000256" key="7">
    <source>
        <dbReference type="ARBA" id="ARBA00014401"/>
    </source>
</evidence>
<dbReference type="SUPFAM" id="SSF55021">
    <property type="entry name" value="ACT-like"/>
    <property type="match status" value="1"/>
</dbReference>
<dbReference type="PROSITE" id="PS00858">
    <property type="entry name" value="PREPHENATE_DEHYDR_2"/>
    <property type="match status" value="1"/>
</dbReference>
<reference evidence="23 24" key="1">
    <citation type="submission" date="2017-02" db="EMBL/GenBank/DDBJ databases">
        <authorList>
            <person name="Peterson S.W."/>
        </authorList>
    </citation>
    <scope>NUCLEOTIDE SEQUENCE [LARGE SCALE GENOMIC DNA]</scope>
    <source>
        <strain evidence="23 24">ATCC 51222</strain>
    </source>
</reference>
<dbReference type="PANTHER" id="PTHR21022">
    <property type="entry name" value="PREPHENATE DEHYDRATASE P PROTEIN"/>
    <property type="match status" value="1"/>
</dbReference>
<dbReference type="Gene3D" id="3.40.190.10">
    <property type="entry name" value="Periplasmic binding protein-like II"/>
    <property type="match status" value="2"/>
</dbReference>
<sequence>MDLLELRNEIDKLDDELIPLLLKRMDISRQVAEYKVQNGIPVLNEQRELEILEDVASKCGEQGEVIKTVFSAIMDASRALQHKIIGGGEELRNLISNAKCEKNLTANGEPIACQGVQGAYSGEAAKALFPDSPIDFHKQFEDVFEAVNQNKARFGIIPVENSTAGSVHESYDLIMKYKFFIVGAYDLRVDHCLCAKPGVKFEDIENVYSHTQALSQCNIFLKNFDFTGITFSNTAAAAKFVSESEKNNIAAICSESAAKKYGLKIIRKGIQNVTNNTTRFIVISKELVIDEDAEKISLIFSAPHRTGSLYRVLGRFSMTGLNLTKLESRPVANGRFDYYFYVDILGSVRDEQTLDLLCALSDELPEFSFLGNYYEGK</sequence>
<dbReference type="InterPro" id="IPR002912">
    <property type="entry name" value="ACT_dom"/>
</dbReference>
<evidence type="ECO:0000256" key="5">
    <source>
        <dbReference type="ARBA" id="ARBA00004817"/>
    </source>
</evidence>
<evidence type="ECO:0000259" key="22">
    <source>
        <dbReference type="PROSITE" id="PS51671"/>
    </source>
</evidence>
<evidence type="ECO:0000256" key="19">
    <source>
        <dbReference type="PIRSR" id="PIRSR001500-2"/>
    </source>
</evidence>
<dbReference type="InterPro" id="IPR036979">
    <property type="entry name" value="CM_dom_sf"/>
</dbReference>
<comment type="catalytic activity">
    <reaction evidence="18">
        <text>prephenate + H(+) = 3-phenylpyruvate + CO2 + H2O</text>
        <dbReference type="Rhea" id="RHEA:21648"/>
        <dbReference type="ChEBI" id="CHEBI:15377"/>
        <dbReference type="ChEBI" id="CHEBI:15378"/>
        <dbReference type="ChEBI" id="CHEBI:16526"/>
        <dbReference type="ChEBI" id="CHEBI:18005"/>
        <dbReference type="ChEBI" id="CHEBI:29934"/>
        <dbReference type="EC" id="4.2.1.51"/>
    </reaction>
</comment>
<dbReference type="PROSITE" id="PS51671">
    <property type="entry name" value="ACT"/>
    <property type="match status" value="1"/>
</dbReference>
<evidence type="ECO:0000256" key="17">
    <source>
        <dbReference type="ARBA" id="ARBA00031520"/>
    </source>
</evidence>
<evidence type="ECO:0000256" key="12">
    <source>
        <dbReference type="ARBA" id="ARBA00023222"/>
    </source>
</evidence>
<dbReference type="UniPathway" id="UPA00120">
    <property type="reaction ID" value="UER00203"/>
</dbReference>
<evidence type="ECO:0000256" key="4">
    <source>
        <dbReference type="ARBA" id="ARBA00004741"/>
    </source>
</evidence>
<keyword evidence="9" id="KW-0963">Cytoplasm</keyword>
<dbReference type="InterPro" id="IPR045865">
    <property type="entry name" value="ACT-like_dom_sf"/>
</dbReference>
<feature type="domain" description="ACT" evidence="22">
    <location>
        <begin position="297"/>
        <end position="375"/>
    </location>
</feature>
<evidence type="ECO:0000256" key="8">
    <source>
        <dbReference type="ARBA" id="ARBA00021872"/>
    </source>
</evidence>
<dbReference type="Gene3D" id="1.20.59.10">
    <property type="entry name" value="Chorismate mutase"/>
    <property type="match status" value="1"/>
</dbReference>
<dbReference type="InterPro" id="IPR036263">
    <property type="entry name" value="Chorismate_II_sf"/>
</dbReference>
<dbReference type="Pfam" id="PF01817">
    <property type="entry name" value="CM_2"/>
    <property type="match status" value="1"/>
</dbReference>
<protein>
    <recommendedName>
        <fullName evidence="7">Bifunctional chorismate mutase/prephenate dehydratase</fullName>
        <ecNumber evidence="6">4.2.1.51</ecNumber>
    </recommendedName>
    <alternativeName>
        <fullName evidence="17">Chorismate mutase-prephenate dehydratase</fullName>
    </alternativeName>
    <alternativeName>
        <fullName evidence="8">Prephenate dehydratase</fullName>
    </alternativeName>
    <alternativeName>
        <fullName evidence="16">p-protein</fullName>
    </alternativeName>
</protein>
<dbReference type="Proteomes" id="UP000190657">
    <property type="component" value="Unassembled WGS sequence"/>
</dbReference>
<comment type="function">
    <text evidence="2">Catalyzes the Claisen rearrangement of chorismate to prephenate and the decarboxylation/dehydration of prephenate to phenylpyruvate.</text>
</comment>
<evidence type="ECO:0000313" key="24">
    <source>
        <dbReference type="Proteomes" id="UP000190657"/>
    </source>
</evidence>
<evidence type="ECO:0000259" key="21">
    <source>
        <dbReference type="PROSITE" id="PS51171"/>
    </source>
</evidence>
<dbReference type="PROSITE" id="PS00857">
    <property type="entry name" value="PREPHENATE_DEHYDR_1"/>
    <property type="match status" value="1"/>
</dbReference>
<evidence type="ECO:0000256" key="18">
    <source>
        <dbReference type="ARBA" id="ARBA00047848"/>
    </source>
</evidence>
<dbReference type="RefSeq" id="WP_078767752.1">
    <property type="nucleotide sequence ID" value="NZ_FUWW01000002.1"/>
</dbReference>
<dbReference type="InterPro" id="IPR002701">
    <property type="entry name" value="CM_II_prokaryot"/>
</dbReference>
<dbReference type="InterPro" id="IPR008242">
    <property type="entry name" value="Chor_mutase/pphenate_deHydtase"/>
</dbReference>
<feature type="domain" description="Chorismate mutase" evidence="20">
    <location>
        <begin position="1"/>
        <end position="85"/>
    </location>
</feature>
<evidence type="ECO:0000256" key="13">
    <source>
        <dbReference type="ARBA" id="ARBA00023235"/>
    </source>
</evidence>
<feature type="site" description="Essential for prephenate dehydratase activity" evidence="19">
    <location>
        <position position="278"/>
    </location>
</feature>
<dbReference type="AlphaFoldDB" id="A0A1T4K200"/>
<evidence type="ECO:0000256" key="15">
    <source>
        <dbReference type="ARBA" id="ARBA00023268"/>
    </source>
</evidence>
<proteinExistence type="predicted"/>
<comment type="pathway">
    <text evidence="5">Metabolic intermediate biosynthesis; prephenate biosynthesis; prephenate from chorismate: step 1/1.</text>
</comment>
<evidence type="ECO:0000256" key="1">
    <source>
        <dbReference type="ARBA" id="ARBA00000824"/>
    </source>
</evidence>
<keyword evidence="13" id="KW-0413">Isomerase</keyword>
<comment type="pathway">
    <text evidence="4">Amino-acid biosynthesis; L-phenylalanine biosynthesis; phenylpyruvate from prephenate: step 1/1.</text>
</comment>
<organism evidence="23 24">
    <name type="scientific">Eubacterium coprostanoligenes</name>
    <dbReference type="NCBI Taxonomy" id="290054"/>
    <lineage>
        <taxon>Bacteria</taxon>
        <taxon>Bacillati</taxon>
        <taxon>Bacillota</taxon>
        <taxon>Clostridia</taxon>
        <taxon>Eubacteriales</taxon>
        <taxon>Eubacteriaceae</taxon>
        <taxon>Eubacterium</taxon>
    </lineage>
</organism>
<keyword evidence="14" id="KW-0456">Lyase</keyword>
<dbReference type="Pfam" id="PF00800">
    <property type="entry name" value="PDT"/>
    <property type="match status" value="1"/>
</dbReference>
<dbReference type="GO" id="GO:0004106">
    <property type="term" value="F:chorismate mutase activity"/>
    <property type="evidence" value="ECO:0007669"/>
    <property type="project" value="UniProtKB-EC"/>
</dbReference>